<feature type="compositionally biased region" description="Basic and acidic residues" evidence="1">
    <location>
        <begin position="122"/>
        <end position="133"/>
    </location>
</feature>
<evidence type="ECO:0000256" key="1">
    <source>
        <dbReference type="SAM" id="MobiDB-lite"/>
    </source>
</evidence>
<name>A0A915EN02_9BILA</name>
<evidence type="ECO:0000313" key="3">
    <source>
        <dbReference type="WBParaSite" id="jg7974"/>
    </source>
</evidence>
<dbReference type="Proteomes" id="UP000887574">
    <property type="component" value="Unplaced"/>
</dbReference>
<protein>
    <submittedName>
        <fullName evidence="3">Uncharacterized protein</fullName>
    </submittedName>
</protein>
<feature type="region of interest" description="Disordered" evidence="1">
    <location>
        <begin position="121"/>
        <end position="145"/>
    </location>
</feature>
<dbReference type="WBParaSite" id="jg7974">
    <property type="protein sequence ID" value="jg7974"/>
    <property type="gene ID" value="jg7974"/>
</dbReference>
<dbReference type="AlphaFoldDB" id="A0A915EN02"/>
<evidence type="ECO:0000313" key="2">
    <source>
        <dbReference type="Proteomes" id="UP000887574"/>
    </source>
</evidence>
<keyword evidence="2" id="KW-1185">Reference proteome</keyword>
<feature type="compositionally biased region" description="Basic residues" evidence="1">
    <location>
        <begin position="351"/>
        <end position="361"/>
    </location>
</feature>
<feature type="region of interest" description="Disordered" evidence="1">
    <location>
        <begin position="167"/>
        <end position="192"/>
    </location>
</feature>
<proteinExistence type="predicted"/>
<accession>A0A915EN02</accession>
<organism evidence="2 3">
    <name type="scientific">Ditylenchus dipsaci</name>
    <dbReference type="NCBI Taxonomy" id="166011"/>
    <lineage>
        <taxon>Eukaryota</taxon>
        <taxon>Metazoa</taxon>
        <taxon>Ecdysozoa</taxon>
        <taxon>Nematoda</taxon>
        <taxon>Chromadorea</taxon>
        <taxon>Rhabditida</taxon>
        <taxon>Tylenchina</taxon>
        <taxon>Tylenchomorpha</taxon>
        <taxon>Sphaerularioidea</taxon>
        <taxon>Anguinidae</taxon>
        <taxon>Anguininae</taxon>
        <taxon>Ditylenchus</taxon>
    </lineage>
</organism>
<feature type="region of interest" description="Disordered" evidence="1">
    <location>
        <begin position="327"/>
        <end position="362"/>
    </location>
</feature>
<reference evidence="3" key="1">
    <citation type="submission" date="2022-11" db="UniProtKB">
        <authorList>
            <consortium name="WormBaseParasite"/>
        </authorList>
    </citation>
    <scope>IDENTIFICATION</scope>
</reference>
<sequence>MFFSQNTWSTKCQENVLDFLRRFVLQSSGELCRQTGIPANRKQLEIEVMCLLELFIASFSSSSSVCELNIMEKLRLIRYVFGREQVDRFVNDTLYSEFNHCLPQIISTICEKLQISVASPKPELKEPSLQKEETGDDDESNESISLEPPVKCTKSVLRKAYLSTSDGETPVREVQESEVQEERKSSRQLAQTKKIAKRNLSLKKRMLARRLAVAHQLTNIVKTKLRKRKFITTITSPEPEVEPLKKIRVKAKQTAIKPESSSTPSLTHHACSVSSKNAVVALDDKVMARYKTRMDAIKSNARHNRLNSQEVFYGRSVGRQGLFDFEPEEEESHQSQSSSSSYNVKNGRSGTRQKNRSGRAVKRQEECVYIAHTLLNIHNPRPLQPFKVTALKSVNSTSTFKIRKFVKRASRSERKRMEKFKKSQLANNIPQVV</sequence>
<feature type="compositionally biased region" description="Basic and acidic residues" evidence="1">
    <location>
        <begin position="169"/>
        <end position="185"/>
    </location>
</feature>